<dbReference type="GO" id="GO:0015066">
    <property type="term" value="F:alpha-amylase inhibitor activity"/>
    <property type="evidence" value="ECO:0007669"/>
    <property type="project" value="InterPro"/>
</dbReference>
<evidence type="ECO:0000313" key="2">
    <source>
        <dbReference type="Proteomes" id="UP000199361"/>
    </source>
</evidence>
<dbReference type="Proteomes" id="UP000199361">
    <property type="component" value="Unassembled WGS sequence"/>
</dbReference>
<reference evidence="1 2" key="1">
    <citation type="submission" date="2016-10" db="EMBL/GenBank/DDBJ databases">
        <authorList>
            <person name="de Groot N.N."/>
        </authorList>
    </citation>
    <scope>NUCLEOTIDE SEQUENCE [LARGE SCALE GENOMIC DNA]</scope>
    <source>
        <strain evidence="1 2">CGMCC 4.5598</strain>
    </source>
</reference>
<proteinExistence type="predicted"/>
<name>A0A1I0LN55_9ACTN</name>
<sequence length="114" mass="12285">MSITGSYQPPGARSSVQAMRPRTIFIAVLAGCATLAPAVPAAAQARGTAPSCVARIADEQPHGLIVWVRNGCGKTMRVKVIMDWARDTDCVTLLDGRSREWTYKTGSYNRTVTC</sequence>
<evidence type="ECO:0000313" key="1">
    <source>
        <dbReference type="EMBL" id="SEU41693.1"/>
    </source>
</evidence>
<dbReference type="Gene3D" id="2.60.40.20">
    <property type="entry name" value="Alpha-amylase inhibitor"/>
    <property type="match status" value="1"/>
</dbReference>
<dbReference type="AlphaFoldDB" id="A0A1I0LN55"/>
<keyword evidence="2" id="KW-1185">Reference proteome</keyword>
<dbReference type="EMBL" id="FOHX01000019">
    <property type="protein sequence ID" value="SEU41693.1"/>
    <property type="molecule type" value="Genomic_DNA"/>
</dbReference>
<organism evidence="1 2">
    <name type="scientific">Nonomuraea wenchangensis</name>
    <dbReference type="NCBI Taxonomy" id="568860"/>
    <lineage>
        <taxon>Bacteria</taxon>
        <taxon>Bacillati</taxon>
        <taxon>Actinomycetota</taxon>
        <taxon>Actinomycetes</taxon>
        <taxon>Streptosporangiales</taxon>
        <taxon>Streptosporangiaceae</taxon>
        <taxon>Nonomuraea</taxon>
    </lineage>
</organism>
<dbReference type="InterPro" id="IPR036379">
    <property type="entry name" value="A-amylase_inhib_sf"/>
</dbReference>
<gene>
    <name evidence="1" type="ORF">SAMN05421811_119110</name>
</gene>
<evidence type="ECO:0008006" key="3">
    <source>
        <dbReference type="Google" id="ProtNLM"/>
    </source>
</evidence>
<accession>A0A1I0LN55</accession>
<protein>
    <recommendedName>
        <fullName evidence="3">Alpha amylase inhibitor</fullName>
    </recommendedName>
</protein>